<reference evidence="7" key="2">
    <citation type="submission" date="2025-08" db="UniProtKB">
        <authorList>
            <consortium name="Ensembl"/>
        </authorList>
    </citation>
    <scope>IDENTIFICATION</scope>
</reference>
<keyword evidence="3 6" id="KW-0812">Transmembrane</keyword>
<evidence type="ECO:0000256" key="3">
    <source>
        <dbReference type="ARBA" id="ARBA00022692"/>
    </source>
</evidence>
<dbReference type="InterPro" id="IPR051423">
    <property type="entry name" value="CD225/Dispanin"/>
</dbReference>
<dbReference type="Ensembl" id="ENSNFUT00015009557.1">
    <property type="protein sequence ID" value="ENSNFUP00015009088.1"/>
    <property type="gene ID" value="ENSNFUG00015004426.1"/>
</dbReference>
<reference evidence="7" key="3">
    <citation type="submission" date="2025-09" db="UniProtKB">
        <authorList>
            <consortium name="Ensembl"/>
        </authorList>
    </citation>
    <scope>IDENTIFICATION</scope>
</reference>
<evidence type="ECO:0000256" key="6">
    <source>
        <dbReference type="SAM" id="Phobius"/>
    </source>
</evidence>
<accession>A0A8C6KSZ4</accession>
<reference evidence="7" key="1">
    <citation type="submission" date="2014-08" db="EMBL/GenBank/DDBJ databases">
        <authorList>
            <person name="Senf B."/>
            <person name="Petzold A."/>
            <person name="Downie B.R."/>
            <person name="Koch P."/>
            <person name="Platzer M."/>
        </authorList>
    </citation>
    <scope>NUCLEOTIDE SEQUENCE [LARGE SCALE GENOMIC DNA]</scope>
    <source>
        <strain evidence="7">GRZ</strain>
    </source>
</reference>
<dbReference type="Pfam" id="PF04505">
    <property type="entry name" value="CD225"/>
    <property type="match status" value="1"/>
</dbReference>
<protein>
    <submittedName>
        <fullName evidence="7">Uncharacterized protein</fullName>
    </submittedName>
</protein>
<keyword evidence="4 6" id="KW-1133">Transmembrane helix</keyword>
<evidence type="ECO:0000256" key="4">
    <source>
        <dbReference type="ARBA" id="ARBA00022989"/>
    </source>
</evidence>
<evidence type="ECO:0000313" key="8">
    <source>
        <dbReference type="Proteomes" id="UP000694548"/>
    </source>
</evidence>
<dbReference type="InterPro" id="IPR007593">
    <property type="entry name" value="CD225/Dispanin_fam"/>
</dbReference>
<dbReference type="AlphaFoldDB" id="A0A8C6KSZ4"/>
<evidence type="ECO:0000313" key="7">
    <source>
        <dbReference type="Ensembl" id="ENSNFUP00015009088.1"/>
    </source>
</evidence>
<dbReference type="PANTHER" id="PTHR14948:SF46">
    <property type="entry name" value="DISPANIN SUBFAMILY A MEMBER 2B-LIKE-RELATED"/>
    <property type="match status" value="1"/>
</dbReference>
<organism evidence="7 8">
    <name type="scientific">Nothobranchius furzeri</name>
    <name type="common">Turquoise killifish</name>
    <dbReference type="NCBI Taxonomy" id="105023"/>
    <lineage>
        <taxon>Eukaryota</taxon>
        <taxon>Metazoa</taxon>
        <taxon>Chordata</taxon>
        <taxon>Craniata</taxon>
        <taxon>Vertebrata</taxon>
        <taxon>Euteleostomi</taxon>
        <taxon>Actinopterygii</taxon>
        <taxon>Neopterygii</taxon>
        <taxon>Teleostei</taxon>
        <taxon>Neoteleostei</taxon>
        <taxon>Acanthomorphata</taxon>
        <taxon>Ovalentaria</taxon>
        <taxon>Atherinomorphae</taxon>
        <taxon>Cyprinodontiformes</taxon>
        <taxon>Nothobranchiidae</taxon>
        <taxon>Nothobranchius</taxon>
    </lineage>
</organism>
<evidence type="ECO:0000256" key="1">
    <source>
        <dbReference type="ARBA" id="ARBA00004370"/>
    </source>
</evidence>
<keyword evidence="8" id="KW-1185">Reference proteome</keyword>
<dbReference type="PANTHER" id="PTHR14948">
    <property type="entry name" value="NG5"/>
    <property type="match status" value="1"/>
</dbReference>
<comment type="subcellular location">
    <subcellularLocation>
        <location evidence="1">Membrane</location>
    </subcellularLocation>
</comment>
<dbReference type="Proteomes" id="UP000694548">
    <property type="component" value="Chromosome sgr05"/>
</dbReference>
<dbReference type="GO" id="GO:0016020">
    <property type="term" value="C:membrane"/>
    <property type="evidence" value="ECO:0007669"/>
    <property type="project" value="UniProtKB-SubCell"/>
</dbReference>
<proteinExistence type="inferred from homology"/>
<name>A0A8C6KSZ4_NOTFU</name>
<evidence type="ECO:0000256" key="5">
    <source>
        <dbReference type="ARBA" id="ARBA00023136"/>
    </source>
</evidence>
<feature type="transmembrane region" description="Helical" evidence="6">
    <location>
        <begin position="21"/>
        <end position="43"/>
    </location>
</feature>
<sequence length="57" mass="6175">MEQDTGSRSTPWPLAIPVNDYLGFSIFTLLCCCLPLGIAALIYSISQQSSLNHTISS</sequence>
<keyword evidence="5 6" id="KW-0472">Membrane</keyword>
<evidence type="ECO:0000256" key="2">
    <source>
        <dbReference type="ARBA" id="ARBA00006843"/>
    </source>
</evidence>
<comment type="similarity">
    <text evidence="2">Belongs to the CD225/Dispanin family.</text>
</comment>
<dbReference type="GeneTree" id="ENSGT00940000166706"/>